<evidence type="ECO:0000256" key="9">
    <source>
        <dbReference type="ARBA" id="ARBA00049940"/>
    </source>
</evidence>
<dbReference type="PANTHER" id="PTHR28259:SF1">
    <property type="entry name" value="FLUORIDE EXPORT PROTEIN 1-RELATED"/>
    <property type="match status" value="1"/>
</dbReference>
<evidence type="ECO:0000256" key="1">
    <source>
        <dbReference type="ARBA" id="ARBA00004651"/>
    </source>
</evidence>
<comment type="activity regulation">
    <text evidence="10">Na(+) is not transported, but it plays an essential structural role and its presence is essential for fluoride channel function.</text>
</comment>
<name>A0ABT0VKF5_9LACO</name>
<keyword evidence="2 10" id="KW-1003">Cell membrane</keyword>
<protein>
    <recommendedName>
        <fullName evidence="10">Fluoride-specific ion channel FluC</fullName>
    </recommendedName>
</protein>
<dbReference type="EMBL" id="JAGMVS010000066">
    <property type="protein sequence ID" value="MCM2437633.1"/>
    <property type="molecule type" value="Genomic_DNA"/>
</dbReference>
<evidence type="ECO:0000256" key="6">
    <source>
        <dbReference type="ARBA" id="ARBA00023303"/>
    </source>
</evidence>
<feature type="binding site" evidence="10">
    <location>
        <position position="74"/>
    </location>
    <ligand>
        <name>Na(+)</name>
        <dbReference type="ChEBI" id="CHEBI:29101"/>
        <note>structural</note>
    </ligand>
</feature>
<evidence type="ECO:0000256" key="5">
    <source>
        <dbReference type="ARBA" id="ARBA00023136"/>
    </source>
</evidence>
<dbReference type="RefSeq" id="WP_205143329.1">
    <property type="nucleotide sequence ID" value="NZ_JAFBDN010000005.1"/>
</dbReference>
<evidence type="ECO:0000313" key="12">
    <source>
        <dbReference type="Proteomes" id="UP001057481"/>
    </source>
</evidence>
<evidence type="ECO:0000256" key="2">
    <source>
        <dbReference type="ARBA" id="ARBA00022475"/>
    </source>
</evidence>
<keyword evidence="10" id="KW-0479">Metal-binding</keyword>
<keyword evidence="3 10" id="KW-0812">Transmembrane</keyword>
<feature type="binding site" evidence="10">
    <location>
        <position position="71"/>
    </location>
    <ligand>
        <name>Na(+)</name>
        <dbReference type="ChEBI" id="CHEBI:29101"/>
        <note>structural</note>
    </ligand>
</feature>
<accession>A0ABT0VKF5</accession>
<keyword evidence="6 10" id="KW-0407">Ion channel</keyword>
<feature type="transmembrane region" description="Helical" evidence="10">
    <location>
        <begin position="60"/>
        <end position="79"/>
    </location>
</feature>
<feature type="transmembrane region" description="Helical" evidence="10">
    <location>
        <begin position="30"/>
        <end position="53"/>
    </location>
</feature>
<dbReference type="Pfam" id="PF02537">
    <property type="entry name" value="CRCB"/>
    <property type="match status" value="1"/>
</dbReference>
<evidence type="ECO:0000256" key="7">
    <source>
        <dbReference type="ARBA" id="ARBA00035120"/>
    </source>
</evidence>
<feature type="transmembrane region" description="Helical" evidence="10">
    <location>
        <begin position="94"/>
        <end position="116"/>
    </location>
</feature>
<comment type="subcellular location">
    <subcellularLocation>
        <location evidence="1 10">Cell membrane</location>
        <topology evidence="1 10">Multi-pass membrane protein</topology>
    </subcellularLocation>
</comment>
<keyword evidence="5 10" id="KW-0472">Membrane</keyword>
<comment type="similarity">
    <text evidence="7 10">Belongs to the fluoride channel Fluc/FEX (TC 1.A.43) family.</text>
</comment>
<evidence type="ECO:0000256" key="8">
    <source>
        <dbReference type="ARBA" id="ARBA00035585"/>
    </source>
</evidence>
<keyword evidence="10" id="KW-0813">Transport</keyword>
<organism evidence="11 12">
    <name type="scientific">Periweissella beninensis</name>
    <dbReference type="NCBI Taxonomy" id="504936"/>
    <lineage>
        <taxon>Bacteria</taxon>
        <taxon>Bacillati</taxon>
        <taxon>Bacillota</taxon>
        <taxon>Bacilli</taxon>
        <taxon>Lactobacillales</taxon>
        <taxon>Lactobacillaceae</taxon>
        <taxon>Periweissella</taxon>
    </lineage>
</organism>
<reference evidence="11" key="1">
    <citation type="submission" date="2021-04" db="EMBL/GenBank/DDBJ databases">
        <title>Taxonomic assessment of Weissella genus.</title>
        <authorList>
            <person name="Fanelli F."/>
            <person name="Chieffi D."/>
            <person name="Dell'Aquila A."/>
            <person name="Gyu-Sung C."/>
            <person name="Franz C.M.A.P."/>
            <person name="Fusco V."/>
        </authorList>
    </citation>
    <scope>NUCLEOTIDE SEQUENCE</scope>
    <source>
        <strain evidence="11">LMG 25373</strain>
    </source>
</reference>
<keyword evidence="10" id="KW-0406">Ion transport</keyword>
<comment type="caution">
    <text evidence="11">The sequence shown here is derived from an EMBL/GenBank/DDBJ whole genome shotgun (WGS) entry which is preliminary data.</text>
</comment>
<dbReference type="HAMAP" id="MF_00454">
    <property type="entry name" value="FluC"/>
    <property type="match status" value="1"/>
</dbReference>
<dbReference type="Proteomes" id="UP001057481">
    <property type="component" value="Unassembled WGS sequence"/>
</dbReference>
<proteinExistence type="inferred from homology"/>
<keyword evidence="12" id="KW-1185">Reference proteome</keyword>
<gene>
    <name evidence="10" type="primary">fluC</name>
    <name evidence="10" type="synonym">crcB</name>
    <name evidence="11" type="ORF">KAK10_06895</name>
</gene>
<evidence type="ECO:0000313" key="11">
    <source>
        <dbReference type="EMBL" id="MCM2437633.1"/>
    </source>
</evidence>
<keyword evidence="4 10" id="KW-1133">Transmembrane helix</keyword>
<dbReference type="InterPro" id="IPR003691">
    <property type="entry name" value="FluC"/>
</dbReference>
<keyword evidence="10" id="KW-0915">Sodium</keyword>
<sequence length="125" mass="13921">MFKAQNIISIGVFAFFGGTLRYLLGEWLSYNGTILVNLSGSFLLALLTYYAIANNRWPEWLTVGLGTGFVGSYTTFSTFNIDMLKMITQNQAGLLSYFLTTVIGGLGCAFLGYLVAKQFNKREQR</sequence>
<comment type="catalytic activity">
    <reaction evidence="8">
        <text>fluoride(in) = fluoride(out)</text>
        <dbReference type="Rhea" id="RHEA:76159"/>
        <dbReference type="ChEBI" id="CHEBI:17051"/>
    </reaction>
    <physiologicalReaction direction="left-to-right" evidence="8">
        <dbReference type="Rhea" id="RHEA:76160"/>
    </physiologicalReaction>
</comment>
<feature type="transmembrane region" description="Helical" evidence="10">
    <location>
        <begin position="7"/>
        <end position="24"/>
    </location>
</feature>
<dbReference type="PANTHER" id="PTHR28259">
    <property type="entry name" value="FLUORIDE EXPORT PROTEIN 1-RELATED"/>
    <property type="match status" value="1"/>
</dbReference>
<evidence type="ECO:0000256" key="10">
    <source>
        <dbReference type="HAMAP-Rule" id="MF_00454"/>
    </source>
</evidence>
<evidence type="ECO:0000256" key="4">
    <source>
        <dbReference type="ARBA" id="ARBA00022989"/>
    </source>
</evidence>
<evidence type="ECO:0000256" key="3">
    <source>
        <dbReference type="ARBA" id="ARBA00022692"/>
    </source>
</evidence>
<comment type="function">
    <text evidence="9 10">Fluoride-specific ion channel. Important for reducing fluoride concentration in the cell, thus reducing its toxicity.</text>
</comment>